<protein>
    <recommendedName>
        <fullName evidence="2">DUF4045 domain-containing protein</fullName>
    </recommendedName>
</protein>
<dbReference type="STRING" id="196109.A0A136JBF4"/>
<evidence type="ECO:0000313" key="4">
    <source>
        <dbReference type="Proteomes" id="UP000070501"/>
    </source>
</evidence>
<accession>A0A136JBF4</accession>
<dbReference type="InParanoid" id="A0A136JBF4"/>
<feature type="compositionally biased region" description="Polar residues" evidence="1">
    <location>
        <begin position="1"/>
        <end position="14"/>
    </location>
</feature>
<keyword evidence="4" id="KW-1185">Reference proteome</keyword>
<feature type="region of interest" description="Disordered" evidence="1">
    <location>
        <begin position="1"/>
        <end position="206"/>
    </location>
</feature>
<feature type="compositionally biased region" description="Low complexity" evidence="1">
    <location>
        <begin position="363"/>
        <end position="394"/>
    </location>
</feature>
<feature type="region of interest" description="Disordered" evidence="1">
    <location>
        <begin position="256"/>
        <end position="452"/>
    </location>
</feature>
<evidence type="ECO:0000256" key="1">
    <source>
        <dbReference type="SAM" id="MobiDB-lite"/>
    </source>
</evidence>
<feature type="domain" description="DUF4045" evidence="2">
    <location>
        <begin position="1"/>
        <end position="252"/>
    </location>
</feature>
<dbReference type="InterPro" id="IPR025118">
    <property type="entry name" value="DUF4045"/>
</dbReference>
<feature type="compositionally biased region" description="Polar residues" evidence="1">
    <location>
        <begin position="80"/>
        <end position="96"/>
    </location>
</feature>
<reference evidence="4" key="1">
    <citation type="submission" date="2016-02" db="EMBL/GenBank/DDBJ databases">
        <title>Draft genome sequence of Microdochium bolleyi, a fungal endophyte of beachgrass.</title>
        <authorList>
            <consortium name="DOE Joint Genome Institute"/>
            <person name="David A.S."/>
            <person name="May G."/>
            <person name="Haridas S."/>
            <person name="Lim J."/>
            <person name="Wang M."/>
            <person name="Labutti K."/>
            <person name="Lipzen A."/>
            <person name="Barry K."/>
            <person name="Grigoriev I.V."/>
        </authorList>
    </citation>
    <scope>NUCLEOTIDE SEQUENCE [LARGE SCALE GENOMIC DNA]</scope>
    <source>
        <strain evidence="4">J235TASD1</strain>
    </source>
</reference>
<dbReference type="AlphaFoldDB" id="A0A136JBF4"/>
<organism evidence="3 4">
    <name type="scientific">Microdochium bolleyi</name>
    <dbReference type="NCBI Taxonomy" id="196109"/>
    <lineage>
        <taxon>Eukaryota</taxon>
        <taxon>Fungi</taxon>
        <taxon>Dikarya</taxon>
        <taxon>Ascomycota</taxon>
        <taxon>Pezizomycotina</taxon>
        <taxon>Sordariomycetes</taxon>
        <taxon>Xylariomycetidae</taxon>
        <taxon>Xylariales</taxon>
        <taxon>Microdochiaceae</taxon>
        <taxon>Microdochium</taxon>
    </lineage>
</organism>
<dbReference type="EMBL" id="KQ964247">
    <property type="protein sequence ID" value="KXJ94507.1"/>
    <property type="molecule type" value="Genomic_DNA"/>
</dbReference>
<feature type="compositionally biased region" description="Basic residues" evidence="1">
    <location>
        <begin position="407"/>
        <end position="420"/>
    </location>
</feature>
<feature type="compositionally biased region" description="Polar residues" evidence="1">
    <location>
        <begin position="322"/>
        <end position="333"/>
    </location>
</feature>
<dbReference type="OrthoDB" id="6375767at2759"/>
<feature type="non-terminal residue" evidence="3">
    <location>
        <position position="452"/>
    </location>
</feature>
<proteinExistence type="predicted"/>
<evidence type="ECO:0000259" key="2">
    <source>
        <dbReference type="Pfam" id="PF13254"/>
    </source>
</evidence>
<evidence type="ECO:0000313" key="3">
    <source>
        <dbReference type="EMBL" id="KXJ94507.1"/>
    </source>
</evidence>
<feature type="compositionally biased region" description="Basic and acidic residues" evidence="1">
    <location>
        <begin position="311"/>
        <end position="321"/>
    </location>
</feature>
<gene>
    <name evidence="3" type="ORF">Micbo1qcDRAFT_159689</name>
</gene>
<dbReference type="Proteomes" id="UP000070501">
    <property type="component" value="Unassembled WGS sequence"/>
</dbReference>
<feature type="compositionally biased region" description="Basic and acidic residues" evidence="1">
    <location>
        <begin position="102"/>
        <end position="134"/>
    </location>
</feature>
<dbReference type="Pfam" id="PF13254">
    <property type="entry name" value="DUF4045"/>
    <property type="match status" value="1"/>
</dbReference>
<sequence length="452" mass="47668">MDQRRWSPTKSSWLESALNKPESPKPKTPNPATNQPSWMADLQKAKAQRAANPEAEASRPPGAGHKHQVSIGGLMRTPALGTTTKAAPYSPRTTQPAPGISVRERAATIGKPKETEQVSSPREARPLPEPEAAAKPKPQPTSKPEPVAEKTQAEVTPLVKPKPDAPPKKDFRDALKHRQTPSTSSGAGGSEPEFKNVFGNLRRTETKNYKAPDVLKDNILRGKAGLAETGGPQKTERKDEFKEAILARKKSFKDIQAQGRGVTRNDSSASEKPVPEGILRSRALSRGARTFDNPEEKPALKTSAAAPAATEEPRPVARRETSNVTQIASSSTPIMPALQKEVSAPGRLQGKASGSALANRFNPALAGLLARGPPGSGPSATGSPAAKSTSTTPSNENEAGSGPKLTHMTKGRARGPKRKAPTSAPVAVPTPAPSKDTDVKPTSPVAEPANQP</sequence>
<name>A0A136JBF4_9PEZI</name>
<feature type="compositionally biased region" description="Basic and acidic residues" evidence="1">
    <location>
        <begin position="161"/>
        <end position="176"/>
    </location>
</feature>